<gene>
    <name evidence="10" type="primary">U5</name>
</gene>
<keyword evidence="9" id="KW-1133">Transmembrane helix</keyword>
<dbReference type="Pfam" id="PF03998">
    <property type="entry name" value="Utp11"/>
    <property type="match status" value="1"/>
</dbReference>
<sequence length="222" mass="25111">MAGEVKRPGKTFLRVLLSAVAMTTVGYLLPLMASTGAIDAAPEDCGNGFFADAAGKFSDHQQRHRIQAMTGIVAFEDALAARLSLIKPSLSQVDDCLVKRPRRISPGIDDLIKKLKANNTDVFLVSGGFRQMIKDLKSQLQELIPEQQCTPALSLCHVWKTASSYRELEERKQRVQKLEKLYADMALQKELKKPGRKRKLREDEIENQTSQPVYKWRAQWKR</sequence>
<comment type="cofactor">
    <cofactor evidence="1">
        <name>Mg(2+)</name>
        <dbReference type="ChEBI" id="CHEBI:18420"/>
    </cofactor>
</comment>
<name>G8JB83_9ORYZ</name>
<keyword evidence="5" id="KW-0479">Metal-binding</keyword>
<feature type="transmembrane region" description="Helical" evidence="9">
    <location>
        <begin position="12"/>
        <end position="33"/>
    </location>
</feature>
<dbReference type="GO" id="GO:0036424">
    <property type="term" value="F:L-phosphoserine phosphatase activity"/>
    <property type="evidence" value="ECO:0007669"/>
    <property type="project" value="TreeGrafter"/>
</dbReference>
<dbReference type="GO" id="GO:0006564">
    <property type="term" value="P:L-serine biosynthetic process"/>
    <property type="evidence" value="ECO:0007669"/>
    <property type="project" value="UniProtKB-KW"/>
</dbReference>
<dbReference type="AlphaFoldDB" id="G8JB83"/>
<dbReference type="GO" id="GO:0009507">
    <property type="term" value="C:chloroplast"/>
    <property type="evidence" value="ECO:0007669"/>
    <property type="project" value="TreeGrafter"/>
</dbReference>
<evidence type="ECO:0000256" key="4">
    <source>
        <dbReference type="ARBA" id="ARBA00022605"/>
    </source>
</evidence>
<dbReference type="PANTHER" id="PTHR43344:SF2">
    <property type="entry name" value="PHOSPHOSERINE PHOSPHATASE"/>
    <property type="match status" value="1"/>
</dbReference>
<dbReference type="PANTHER" id="PTHR43344">
    <property type="entry name" value="PHOSPHOSERINE PHOSPHATASE"/>
    <property type="match status" value="1"/>
</dbReference>
<dbReference type="SUPFAM" id="SSF56784">
    <property type="entry name" value="HAD-like"/>
    <property type="match status" value="1"/>
</dbReference>
<keyword evidence="4" id="KW-0028">Amino-acid biosynthesis</keyword>
<dbReference type="InterPro" id="IPR050582">
    <property type="entry name" value="HAD-like_SerB"/>
</dbReference>
<evidence type="ECO:0000256" key="5">
    <source>
        <dbReference type="ARBA" id="ARBA00022723"/>
    </source>
</evidence>
<dbReference type="EMBL" id="JN873128">
    <property type="protein sequence ID" value="AER41561.1"/>
    <property type="molecule type" value="Genomic_DNA"/>
</dbReference>
<comment type="pathway">
    <text evidence="2">Amino-acid biosynthesis; L-serine biosynthesis; L-serine from 3-phospho-D-glycerate: step 3/3.</text>
</comment>
<evidence type="ECO:0000256" key="9">
    <source>
        <dbReference type="SAM" id="Phobius"/>
    </source>
</evidence>
<dbReference type="Gene3D" id="1.10.150.210">
    <property type="entry name" value="Phosphoserine phosphatase, domain 2"/>
    <property type="match status" value="1"/>
</dbReference>
<reference evidence="10" key="1">
    <citation type="submission" date="2011-10" db="EMBL/GenBank/DDBJ databases">
        <title>Comparative Sequence Analysis Revealed Gene Movement of Ghd7 in the Grass Genomes.</title>
        <authorList>
            <person name="Yang L."/>
            <person name="Li B."/>
            <person name="Sui Y."/>
            <person name="Chen J."/>
            <person name="Shi J."/>
            <person name="Chen M."/>
        </authorList>
    </citation>
    <scope>NUCLEOTIDE SEQUENCE</scope>
</reference>
<dbReference type="InterPro" id="IPR007144">
    <property type="entry name" value="SSU_processome_Utp11"/>
</dbReference>
<protein>
    <recommendedName>
        <fullName evidence="3">phosphoserine phosphatase</fullName>
        <ecNumber evidence="3">3.1.3.3</ecNumber>
    </recommendedName>
</protein>
<dbReference type="GO" id="GO:0032040">
    <property type="term" value="C:small-subunit processome"/>
    <property type="evidence" value="ECO:0007669"/>
    <property type="project" value="InterPro"/>
</dbReference>
<evidence type="ECO:0000256" key="3">
    <source>
        <dbReference type="ARBA" id="ARBA00012640"/>
    </source>
</evidence>
<evidence type="ECO:0000256" key="8">
    <source>
        <dbReference type="ARBA" id="ARBA00023299"/>
    </source>
</evidence>
<dbReference type="GO" id="GO:0000287">
    <property type="term" value="F:magnesium ion binding"/>
    <property type="evidence" value="ECO:0007669"/>
    <property type="project" value="TreeGrafter"/>
</dbReference>
<evidence type="ECO:0000256" key="6">
    <source>
        <dbReference type="ARBA" id="ARBA00022801"/>
    </source>
</evidence>
<keyword evidence="7" id="KW-0460">Magnesium</keyword>
<keyword evidence="9" id="KW-0812">Transmembrane</keyword>
<evidence type="ECO:0000313" key="10">
    <source>
        <dbReference type="EMBL" id="AER41561.1"/>
    </source>
</evidence>
<dbReference type="EC" id="3.1.3.3" evidence="3"/>
<proteinExistence type="predicted"/>
<organism evidence="10">
    <name type="scientific">Oryza australiensis</name>
    <dbReference type="NCBI Taxonomy" id="4532"/>
    <lineage>
        <taxon>Eukaryota</taxon>
        <taxon>Viridiplantae</taxon>
        <taxon>Streptophyta</taxon>
        <taxon>Embryophyta</taxon>
        <taxon>Tracheophyta</taxon>
        <taxon>Spermatophyta</taxon>
        <taxon>Magnoliopsida</taxon>
        <taxon>Liliopsida</taxon>
        <taxon>Poales</taxon>
        <taxon>Poaceae</taxon>
        <taxon>BOP clade</taxon>
        <taxon>Oryzoideae</taxon>
        <taxon>Oryzeae</taxon>
        <taxon>Oryzinae</taxon>
        <taxon>Oryza</taxon>
    </lineage>
</organism>
<dbReference type="GO" id="GO:0006364">
    <property type="term" value="P:rRNA processing"/>
    <property type="evidence" value="ECO:0007669"/>
    <property type="project" value="InterPro"/>
</dbReference>
<keyword evidence="9" id="KW-0472">Membrane</keyword>
<accession>G8JB83</accession>
<dbReference type="InterPro" id="IPR023214">
    <property type="entry name" value="HAD_sf"/>
</dbReference>
<keyword evidence="6" id="KW-0378">Hydrolase</keyword>
<dbReference type="Gene3D" id="3.40.50.1000">
    <property type="entry name" value="HAD superfamily/HAD-like"/>
    <property type="match status" value="1"/>
</dbReference>
<evidence type="ECO:0000256" key="2">
    <source>
        <dbReference type="ARBA" id="ARBA00005135"/>
    </source>
</evidence>
<evidence type="ECO:0000256" key="7">
    <source>
        <dbReference type="ARBA" id="ARBA00022842"/>
    </source>
</evidence>
<keyword evidence="8" id="KW-0718">Serine biosynthesis</keyword>
<dbReference type="InterPro" id="IPR036412">
    <property type="entry name" value="HAD-like_sf"/>
</dbReference>
<evidence type="ECO:0000256" key="1">
    <source>
        <dbReference type="ARBA" id="ARBA00001946"/>
    </source>
</evidence>